<evidence type="ECO:0000256" key="1">
    <source>
        <dbReference type="ARBA" id="ARBA00004442"/>
    </source>
</evidence>
<feature type="domain" description="RagB/SusD" evidence="5">
    <location>
        <begin position="315"/>
        <end position="578"/>
    </location>
</feature>
<accession>A0A5J4R4V4</accession>
<evidence type="ECO:0000313" key="7">
    <source>
        <dbReference type="EMBL" id="KAA6328722.1"/>
    </source>
</evidence>
<feature type="domain" description="SusD-like N-terminal" evidence="6">
    <location>
        <begin position="104"/>
        <end position="226"/>
    </location>
</feature>
<comment type="subcellular location">
    <subcellularLocation>
        <location evidence="1">Cell outer membrane</location>
    </subcellularLocation>
</comment>
<dbReference type="Gene3D" id="1.25.40.390">
    <property type="match status" value="1"/>
</dbReference>
<dbReference type="InterPro" id="IPR011990">
    <property type="entry name" value="TPR-like_helical_dom_sf"/>
</dbReference>
<sequence length="579" mass="66160">MKSNYYMTSIKALLMIVCGLPLMLTIGCDDFLEETEIPRITSQFYASKQGVEAAIDASYSFMRVNVGAEIEGIINELGTDLVTGAEGALAYPTNIYSGTLRSDYSNLYSFWENNYKAIGVTNQVIQSLPAIEFTEKERLSYLAEISFLRAYYYFDLVQQFGSIPLVTEAVTEPRTAFKRASVADIYKQIISDLRIAEENLRETATGTTKGRATKYSAAHLLAKVYLTQCSAVTDQRGKQATDADSALYYAKKVIDSGKYGLLDNFADLWDINNMGNKEIVFSVQFTRDKVYNGAGNKSHLYWGSWYEDQNGMTRDLANGRPYRFHRATNKVMFELFDRKNDSRFYKSFKWVYYCNKAVTTGTQPIALGDTAIYYSLNPKKAGRTYPYVYFQWNKDDPSQNNKYYPAILKHFDPLRAAVNDQDGAREWIRMRLAETYLIAAEAAGRKGDFNLAAQYINVVRKRAAWRDGETKMAQYWVEEGGIEGDKTSTYPLIEVSASDISANFVDFILDERGRELLGEYGRWNDLVRCEKLYEYVSKYNSDAKDNIKDFHKLRPIPQNHIDRLNPKGSIEEEQNVGYY</sequence>
<dbReference type="Pfam" id="PF07980">
    <property type="entry name" value="SusD_RagB"/>
    <property type="match status" value="1"/>
</dbReference>
<proteinExistence type="predicted"/>
<protein>
    <submittedName>
        <fullName evidence="7">RagB/SusD family nutrient uptake outer membrane protein</fullName>
    </submittedName>
</protein>
<name>A0A5J4R4V4_9ZZZZ</name>
<evidence type="ECO:0000256" key="4">
    <source>
        <dbReference type="ARBA" id="ARBA00023237"/>
    </source>
</evidence>
<evidence type="ECO:0000256" key="2">
    <source>
        <dbReference type="ARBA" id="ARBA00022729"/>
    </source>
</evidence>
<evidence type="ECO:0000256" key="3">
    <source>
        <dbReference type="ARBA" id="ARBA00023136"/>
    </source>
</evidence>
<evidence type="ECO:0000259" key="6">
    <source>
        <dbReference type="Pfam" id="PF14322"/>
    </source>
</evidence>
<dbReference type="InterPro" id="IPR033985">
    <property type="entry name" value="SusD-like_N"/>
</dbReference>
<dbReference type="Pfam" id="PF14322">
    <property type="entry name" value="SusD-like_3"/>
    <property type="match status" value="1"/>
</dbReference>
<reference evidence="7" key="1">
    <citation type="submission" date="2019-03" db="EMBL/GenBank/DDBJ databases">
        <title>Single cell metagenomics reveals metabolic interactions within the superorganism composed of flagellate Streblomastix strix and complex community of Bacteroidetes bacteria on its surface.</title>
        <authorList>
            <person name="Treitli S.C."/>
            <person name="Kolisko M."/>
            <person name="Husnik F."/>
            <person name="Keeling P."/>
            <person name="Hampl V."/>
        </authorList>
    </citation>
    <scope>NUCLEOTIDE SEQUENCE</scope>
    <source>
        <strain evidence="7">STM</strain>
    </source>
</reference>
<gene>
    <name evidence="7" type="ORF">EZS27_022407</name>
</gene>
<dbReference type="SUPFAM" id="SSF48452">
    <property type="entry name" value="TPR-like"/>
    <property type="match status" value="1"/>
</dbReference>
<dbReference type="GO" id="GO:0009279">
    <property type="term" value="C:cell outer membrane"/>
    <property type="evidence" value="ECO:0007669"/>
    <property type="project" value="UniProtKB-SubCell"/>
</dbReference>
<dbReference type="AlphaFoldDB" id="A0A5J4R4V4"/>
<keyword evidence="3" id="KW-0472">Membrane</keyword>
<dbReference type="PROSITE" id="PS51257">
    <property type="entry name" value="PROKAR_LIPOPROTEIN"/>
    <property type="match status" value="1"/>
</dbReference>
<organism evidence="7">
    <name type="scientific">termite gut metagenome</name>
    <dbReference type="NCBI Taxonomy" id="433724"/>
    <lineage>
        <taxon>unclassified sequences</taxon>
        <taxon>metagenomes</taxon>
        <taxon>organismal metagenomes</taxon>
    </lineage>
</organism>
<comment type="caution">
    <text evidence="7">The sequence shown here is derived from an EMBL/GenBank/DDBJ whole genome shotgun (WGS) entry which is preliminary data.</text>
</comment>
<evidence type="ECO:0000259" key="5">
    <source>
        <dbReference type="Pfam" id="PF07980"/>
    </source>
</evidence>
<dbReference type="InterPro" id="IPR012944">
    <property type="entry name" value="SusD_RagB_dom"/>
</dbReference>
<keyword evidence="4" id="KW-0998">Cell outer membrane</keyword>
<keyword evidence="2" id="KW-0732">Signal</keyword>
<dbReference type="EMBL" id="SNRY01001769">
    <property type="protein sequence ID" value="KAA6328722.1"/>
    <property type="molecule type" value="Genomic_DNA"/>
</dbReference>